<feature type="domain" description="Glycosyl transferase family 1" evidence="1">
    <location>
        <begin position="172"/>
        <end position="334"/>
    </location>
</feature>
<evidence type="ECO:0000259" key="2">
    <source>
        <dbReference type="Pfam" id="PF13439"/>
    </source>
</evidence>
<feature type="domain" description="Glycosyltransferase subfamily 4-like N-terminal" evidence="2">
    <location>
        <begin position="15"/>
        <end position="160"/>
    </location>
</feature>
<dbReference type="SUPFAM" id="SSF53756">
    <property type="entry name" value="UDP-Glycosyltransferase/glycogen phosphorylase"/>
    <property type="match status" value="1"/>
</dbReference>
<dbReference type="Gene3D" id="3.40.50.2000">
    <property type="entry name" value="Glycogen Phosphorylase B"/>
    <property type="match status" value="2"/>
</dbReference>
<proteinExistence type="predicted"/>
<dbReference type="Pfam" id="PF00534">
    <property type="entry name" value="Glycos_transf_1"/>
    <property type="match status" value="1"/>
</dbReference>
<dbReference type="OrthoDB" id="9805661at2"/>
<dbReference type="RefSeq" id="WP_060816994.1">
    <property type="nucleotide sequence ID" value="NZ_FCOC02000001.1"/>
</dbReference>
<accession>A0A158EXB4</accession>
<dbReference type="GO" id="GO:0016757">
    <property type="term" value="F:glycosyltransferase activity"/>
    <property type="evidence" value="ECO:0007669"/>
    <property type="project" value="InterPro"/>
</dbReference>
<sequence length="365" mass="39510">MKPLRILHSESSNGWGGQEHRTFKEMLALRERGHTLELVCVPGARLGERLGAEGFTIHTTPMRSGVDVSAVARIRQLLKERSFDVLNTHSGRDSLLGGAAARLAGTPLIVRTRHLALAITSRATYTWLPHKVVAVSQSVRRYLVSEGVPEKDVVTIYTGIVRPPQVSRAESTLRAELGLGDDAVIAGTVAILRDKKGHADLIRIAKPLIEQRPNLHFVFAGDGPLFDEIQASVHENGLADHVHMLGLRRDIPNVLAGFDLFVLPTYQEALGTSFIEAMAAGLPVIGTAVDGVPEVIDNGVNGLLVPAHDDRALAAALLRLADAPEERRRMGDAGLMVTRTRFSVDTMANEMAAFYVSSLSERGLA</sequence>
<organism evidence="3 4">
    <name type="scientific">Caballeronia sordidicola</name>
    <name type="common">Burkholderia sordidicola</name>
    <dbReference type="NCBI Taxonomy" id="196367"/>
    <lineage>
        <taxon>Bacteria</taxon>
        <taxon>Pseudomonadati</taxon>
        <taxon>Pseudomonadota</taxon>
        <taxon>Betaproteobacteria</taxon>
        <taxon>Burkholderiales</taxon>
        <taxon>Burkholderiaceae</taxon>
        <taxon>Caballeronia</taxon>
    </lineage>
</organism>
<dbReference type="PANTHER" id="PTHR12526">
    <property type="entry name" value="GLYCOSYLTRANSFERASE"/>
    <property type="match status" value="1"/>
</dbReference>
<dbReference type="InterPro" id="IPR001296">
    <property type="entry name" value="Glyco_trans_1"/>
</dbReference>
<gene>
    <name evidence="3" type="ORF">AWB64_00485</name>
</gene>
<protein>
    <submittedName>
        <fullName evidence="3">Glycosyl transferase, group 1</fullName>
    </submittedName>
</protein>
<dbReference type="Proteomes" id="UP000054893">
    <property type="component" value="Unassembled WGS sequence"/>
</dbReference>
<evidence type="ECO:0000313" key="3">
    <source>
        <dbReference type="EMBL" id="SAL12176.1"/>
    </source>
</evidence>
<keyword evidence="3" id="KW-0808">Transferase</keyword>
<name>A0A158EXB4_CABSO</name>
<evidence type="ECO:0000259" key="1">
    <source>
        <dbReference type="Pfam" id="PF00534"/>
    </source>
</evidence>
<dbReference type="AlphaFoldDB" id="A0A158EXB4"/>
<dbReference type="EMBL" id="FCOC02000001">
    <property type="protein sequence ID" value="SAL12176.1"/>
    <property type="molecule type" value="Genomic_DNA"/>
</dbReference>
<dbReference type="InterPro" id="IPR028098">
    <property type="entry name" value="Glyco_trans_4-like_N"/>
</dbReference>
<evidence type="ECO:0000313" key="4">
    <source>
        <dbReference type="Proteomes" id="UP000054893"/>
    </source>
</evidence>
<dbReference type="Pfam" id="PF13439">
    <property type="entry name" value="Glyco_transf_4"/>
    <property type="match status" value="1"/>
</dbReference>
<dbReference type="PANTHER" id="PTHR12526:SF638">
    <property type="entry name" value="SPORE COAT PROTEIN SA"/>
    <property type="match status" value="1"/>
</dbReference>
<reference evidence="3 4" key="1">
    <citation type="submission" date="2016-01" db="EMBL/GenBank/DDBJ databases">
        <authorList>
            <person name="Oliw E.H."/>
        </authorList>
    </citation>
    <scope>NUCLEOTIDE SEQUENCE [LARGE SCALE GENOMIC DNA]</scope>
    <source>
        <strain evidence="3">LMG 22029</strain>
    </source>
</reference>